<dbReference type="EMBL" id="QPFP01000491">
    <property type="protein sequence ID" value="TEB09751.1"/>
    <property type="molecule type" value="Genomic_DNA"/>
</dbReference>
<dbReference type="Proteomes" id="UP000298030">
    <property type="component" value="Unassembled WGS sequence"/>
</dbReference>
<name>A0A4Y7RLR4_COPMI</name>
<evidence type="ECO:0000313" key="3">
    <source>
        <dbReference type="Proteomes" id="UP000298030"/>
    </source>
</evidence>
<dbReference type="AlphaFoldDB" id="A0A4Y7RLR4"/>
<evidence type="ECO:0000313" key="2">
    <source>
        <dbReference type="EMBL" id="TEB09751.1"/>
    </source>
</evidence>
<comment type="caution">
    <text evidence="2">The sequence shown here is derived from an EMBL/GenBank/DDBJ whole genome shotgun (WGS) entry which is preliminary data.</text>
</comment>
<gene>
    <name evidence="2" type="ORF">FA13DRAFT_1058363</name>
</gene>
<feature type="region of interest" description="Disordered" evidence="1">
    <location>
        <begin position="108"/>
        <end position="129"/>
    </location>
</feature>
<organism evidence="2 3">
    <name type="scientific">Coprinellus micaceus</name>
    <name type="common">Glistening ink-cap mushroom</name>
    <name type="synonym">Coprinus micaceus</name>
    <dbReference type="NCBI Taxonomy" id="71717"/>
    <lineage>
        <taxon>Eukaryota</taxon>
        <taxon>Fungi</taxon>
        <taxon>Dikarya</taxon>
        <taxon>Basidiomycota</taxon>
        <taxon>Agaricomycotina</taxon>
        <taxon>Agaricomycetes</taxon>
        <taxon>Agaricomycetidae</taxon>
        <taxon>Agaricales</taxon>
        <taxon>Agaricineae</taxon>
        <taxon>Psathyrellaceae</taxon>
        <taxon>Coprinellus</taxon>
    </lineage>
</organism>
<accession>A0A4Y7RLR4</accession>
<keyword evidence="3" id="KW-1185">Reference proteome</keyword>
<sequence>MRLGFLKSYPSPSCFSCFFPVLSETPFIIHNITLLPFVLPGCLIHHAQVLSLDLELASVSKTTNHKHKRAWAYIVMFTRNMANLTHYLTIASQSGGVQLNSSQVKDVARAPRHGAKTPVDSFTPLSRHI</sequence>
<evidence type="ECO:0000256" key="1">
    <source>
        <dbReference type="SAM" id="MobiDB-lite"/>
    </source>
</evidence>
<protein>
    <submittedName>
        <fullName evidence="2">Uncharacterized protein</fullName>
    </submittedName>
</protein>
<reference evidence="2 3" key="1">
    <citation type="journal article" date="2019" name="Nat. Ecol. Evol.">
        <title>Megaphylogeny resolves global patterns of mushroom evolution.</title>
        <authorList>
            <person name="Varga T."/>
            <person name="Krizsan K."/>
            <person name="Foldi C."/>
            <person name="Dima B."/>
            <person name="Sanchez-Garcia M."/>
            <person name="Sanchez-Ramirez S."/>
            <person name="Szollosi G.J."/>
            <person name="Szarkandi J.G."/>
            <person name="Papp V."/>
            <person name="Albert L."/>
            <person name="Andreopoulos W."/>
            <person name="Angelini C."/>
            <person name="Antonin V."/>
            <person name="Barry K.W."/>
            <person name="Bougher N.L."/>
            <person name="Buchanan P."/>
            <person name="Buyck B."/>
            <person name="Bense V."/>
            <person name="Catcheside P."/>
            <person name="Chovatia M."/>
            <person name="Cooper J."/>
            <person name="Damon W."/>
            <person name="Desjardin D."/>
            <person name="Finy P."/>
            <person name="Geml J."/>
            <person name="Haridas S."/>
            <person name="Hughes K."/>
            <person name="Justo A."/>
            <person name="Karasinski D."/>
            <person name="Kautmanova I."/>
            <person name="Kiss B."/>
            <person name="Kocsube S."/>
            <person name="Kotiranta H."/>
            <person name="LaButti K.M."/>
            <person name="Lechner B.E."/>
            <person name="Liimatainen K."/>
            <person name="Lipzen A."/>
            <person name="Lukacs Z."/>
            <person name="Mihaltcheva S."/>
            <person name="Morgado L.N."/>
            <person name="Niskanen T."/>
            <person name="Noordeloos M.E."/>
            <person name="Ohm R.A."/>
            <person name="Ortiz-Santana B."/>
            <person name="Ovrebo C."/>
            <person name="Racz N."/>
            <person name="Riley R."/>
            <person name="Savchenko A."/>
            <person name="Shiryaev A."/>
            <person name="Soop K."/>
            <person name="Spirin V."/>
            <person name="Szebenyi C."/>
            <person name="Tomsovsky M."/>
            <person name="Tulloss R.E."/>
            <person name="Uehling J."/>
            <person name="Grigoriev I.V."/>
            <person name="Vagvolgyi C."/>
            <person name="Papp T."/>
            <person name="Martin F.M."/>
            <person name="Miettinen O."/>
            <person name="Hibbett D.S."/>
            <person name="Nagy L.G."/>
        </authorList>
    </citation>
    <scope>NUCLEOTIDE SEQUENCE [LARGE SCALE GENOMIC DNA]</scope>
    <source>
        <strain evidence="2 3">FP101781</strain>
    </source>
</reference>
<proteinExistence type="predicted"/>